<sequence length="203" mass="21421">MIFDMLTELEATRRAVGPGEGDTVAVSLTRTYDADAEDVWDALTNPERLPRWFSPVTGDFRVGGSYQIQGNAGGEILVCDRPGLLRVTFGGPESILELRLSAEGARTTLELRHAVPTAMAGGGAGALYVGPGWDGAVMGLGLHLRGDVIGDPVEAANSPEVVEFNKGSIDRWAAVVESSGTATPEALAQAREVSIQQFTVLPE</sequence>
<dbReference type="InterPro" id="IPR023393">
    <property type="entry name" value="START-like_dom_sf"/>
</dbReference>
<evidence type="ECO:0000313" key="4">
    <source>
        <dbReference type="Proteomes" id="UP000321484"/>
    </source>
</evidence>
<dbReference type="AlphaFoldDB" id="A0A511YXH3"/>
<organism evidence="3 4">
    <name type="scientific">Actinotalea fermentans</name>
    <dbReference type="NCBI Taxonomy" id="43671"/>
    <lineage>
        <taxon>Bacteria</taxon>
        <taxon>Bacillati</taxon>
        <taxon>Actinomycetota</taxon>
        <taxon>Actinomycetes</taxon>
        <taxon>Micrococcales</taxon>
        <taxon>Cellulomonadaceae</taxon>
        <taxon>Actinotalea</taxon>
    </lineage>
</organism>
<dbReference type="CDD" id="cd08899">
    <property type="entry name" value="SRPBCC_CalC_Aha1-like_6"/>
    <property type="match status" value="1"/>
</dbReference>
<dbReference type="RefSeq" id="WP_052114050.1">
    <property type="nucleotide sequence ID" value="NZ_BJYK01000004.1"/>
</dbReference>
<name>A0A511YXH3_9CELL</name>
<keyword evidence="4" id="KW-1185">Reference proteome</keyword>
<comment type="similarity">
    <text evidence="1">Belongs to the AHA1 family.</text>
</comment>
<dbReference type="InterPro" id="IPR013538">
    <property type="entry name" value="ASHA1/2-like_C"/>
</dbReference>
<protein>
    <submittedName>
        <fullName evidence="3">Activator of HSP90 ATPase</fullName>
    </submittedName>
</protein>
<feature type="domain" description="Activator of Hsp90 ATPase homologue 1/2-like C-terminal" evidence="2">
    <location>
        <begin position="33"/>
        <end position="135"/>
    </location>
</feature>
<evidence type="ECO:0000313" key="3">
    <source>
        <dbReference type="EMBL" id="GEN79903.1"/>
    </source>
</evidence>
<reference evidence="3 4" key="1">
    <citation type="submission" date="2019-07" db="EMBL/GenBank/DDBJ databases">
        <title>Whole genome shotgun sequence of Actinotalea fermentans NBRC 105374.</title>
        <authorList>
            <person name="Hosoyama A."/>
            <person name="Uohara A."/>
            <person name="Ohji S."/>
            <person name="Ichikawa N."/>
        </authorList>
    </citation>
    <scope>NUCLEOTIDE SEQUENCE [LARGE SCALE GENOMIC DNA]</scope>
    <source>
        <strain evidence="3 4">NBRC 105374</strain>
    </source>
</reference>
<dbReference type="EMBL" id="BJYK01000004">
    <property type="protein sequence ID" value="GEN79903.1"/>
    <property type="molecule type" value="Genomic_DNA"/>
</dbReference>
<evidence type="ECO:0000259" key="2">
    <source>
        <dbReference type="Pfam" id="PF08327"/>
    </source>
</evidence>
<comment type="caution">
    <text evidence="3">The sequence shown here is derived from an EMBL/GenBank/DDBJ whole genome shotgun (WGS) entry which is preliminary data.</text>
</comment>
<dbReference type="Pfam" id="PF08327">
    <property type="entry name" value="AHSA1"/>
    <property type="match status" value="1"/>
</dbReference>
<evidence type="ECO:0000256" key="1">
    <source>
        <dbReference type="ARBA" id="ARBA00006817"/>
    </source>
</evidence>
<accession>A0A511YXH3</accession>
<dbReference type="SUPFAM" id="SSF55961">
    <property type="entry name" value="Bet v1-like"/>
    <property type="match status" value="1"/>
</dbReference>
<dbReference type="OrthoDB" id="8117292at2"/>
<dbReference type="Proteomes" id="UP000321484">
    <property type="component" value="Unassembled WGS sequence"/>
</dbReference>
<gene>
    <name evidence="3" type="ORF">AFE02nite_16370</name>
</gene>
<proteinExistence type="inferred from homology"/>
<dbReference type="Gene3D" id="3.30.530.20">
    <property type="match status" value="1"/>
</dbReference>